<dbReference type="InterPro" id="IPR058841">
    <property type="entry name" value="HTH_76"/>
</dbReference>
<dbReference type="Proteomes" id="UP000268162">
    <property type="component" value="Unassembled WGS sequence"/>
</dbReference>
<feature type="compositionally biased region" description="Low complexity" evidence="1">
    <location>
        <begin position="121"/>
        <end position="135"/>
    </location>
</feature>
<evidence type="ECO:0000256" key="1">
    <source>
        <dbReference type="SAM" id="MobiDB-lite"/>
    </source>
</evidence>
<name>A0A4Q0A009_9FUNG</name>
<dbReference type="AlphaFoldDB" id="A0A4Q0A009"/>
<dbReference type="PANTHER" id="PTHR36855:SF1">
    <property type="entry name" value="PEROXISOME MEMBRANE ANCHOR PROTEIN PEX14P N-TERMINAL DOMAIN-CONTAINING PROTEIN"/>
    <property type="match status" value="1"/>
</dbReference>
<feature type="domain" description="PEX14-like helix-turn-helix" evidence="3">
    <location>
        <begin position="168"/>
        <end position="238"/>
    </location>
</feature>
<feature type="region of interest" description="Disordered" evidence="1">
    <location>
        <begin position="743"/>
        <end position="812"/>
    </location>
</feature>
<dbReference type="PANTHER" id="PTHR36855">
    <property type="entry name" value="CHROMOSOME 10, WHOLE GENOME SHOTGUN SEQUENCE"/>
    <property type="match status" value="1"/>
</dbReference>
<reference evidence="5" key="1">
    <citation type="journal article" date="2018" name="Nat. Microbiol.">
        <title>Leveraging single-cell genomics to expand the fungal tree of life.</title>
        <authorList>
            <person name="Ahrendt S.R."/>
            <person name="Quandt C.A."/>
            <person name="Ciobanu D."/>
            <person name="Clum A."/>
            <person name="Salamov A."/>
            <person name="Andreopoulos B."/>
            <person name="Cheng J.F."/>
            <person name="Woyke T."/>
            <person name="Pelin A."/>
            <person name="Henrissat B."/>
            <person name="Reynolds N.K."/>
            <person name="Benny G.L."/>
            <person name="Smith M.E."/>
            <person name="James T.Y."/>
            <person name="Grigoriev I.V."/>
        </authorList>
    </citation>
    <scope>NUCLEOTIDE SEQUENCE [LARGE SCALE GENOMIC DNA]</scope>
    <source>
        <strain evidence="5">RSA 468</strain>
    </source>
</reference>
<accession>A0A4Q0A009</accession>
<feature type="compositionally biased region" description="Low complexity" evidence="1">
    <location>
        <begin position="143"/>
        <end position="155"/>
    </location>
</feature>
<proteinExistence type="predicted"/>
<dbReference type="EMBL" id="ML002303">
    <property type="protein sequence ID" value="RKP39048.1"/>
    <property type="molecule type" value="Genomic_DNA"/>
</dbReference>
<dbReference type="STRING" id="215637.A0A4Q0A009"/>
<organism evidence="4 5">
    <name type="scientific">Dimargaris cristalligena</name>
    <dbReference type="NCBI Taxonomy" id="215637"/>
    <lineage>
        <taxon>Eukaryota</taxon>
        <taxon>Fungi</taxon>
        <taxon>Fungi incertae sedis</taxon>
        <taxon>Zoopagomycota</taxon>
        <taxon>Kickxellomycotina</taxon>
        <taxon>Dimargaritomycetes</taxon>
        <taxon>Dimargaritales</taxon>
        <taxon>Dimargaritaceae</taxon>
        <taxon>Dimargaris</taxon>
    </lineage>
</organism>
<evidence type="ECO:0000313" key="4">
    <source>
        <dbReference type="EMBL" id="RKP39048.1"/>
    </source>
</evidence>
<protein>
    <recommendedName>
        <fullName evidence="6">LisH domain-containing protein</fullName>
    </recommendedName>
</protein>
<feature type="region of interest" description="Disordered" evidence="1">
    <location>
        <begin position="119"/>
        <end position="163"/>
    </location>
</feature>
<dbReference type="Gene3D" id="3.90.226.10">
    <property type="entry name" value="2-enoyl-CoA Hydratase, Chain A, domain 1"/>
    <property type="match status" value="1"/>
</dbReference>
<feature type="region of interest" description="Disordered" evidence="1">
    <location>
        <begin position="496"/>
        <end position="533"/>
    </location>
</feature>
<dbReference type="Pfam" id="PF25871">
    <property type="entry name" value="HTH_76"/>
    <property type="match status" value="2"/>
</dbReference>
<feature type="domain" description="Enoyl-CoA hydratase/isomerase" evidence="2">
    <location>
        <begin position="552"/>
        <end position="729"/>
    </location>
</feature>
<feature type="compositionally biased region" description="Low complexity" evidence="1">
    <location>
        <begin position="519"/>
        <end position="532"/>
    </location>
</feature>
<sequence length="812" mass="88894">MSECPFGYDQSLVPALASPPKTAGPNLSVCPFTIDELKLFHEFERYPWSTDAGFQAGLNSVAGRMASPSAPGEEGPSGTKPCLTPAQLLQLQLHYFGKLGRPIDSVQYALFREFSLPATPPDSVSQASDSGSSSRSDGDPQRTDSTSTPSAATAAEGGRREYSSAQTAAFEQFRNYNFSADAQFQSGFAQILQEFRRQNGWMDAAKMDTQTLKCQLYYYNKMVEPIDIRAYLAWRKKHLNQNKAKQGPKCPFAHTWNNANGLDITPNPSQKDAAGPVREFSLAPEDCDTPWNLAHIKLLNERLEQSLQISEAETSAVTSAIIFAKDWSSAQPPRSAATSASQSAVPPVYEDHVSQLPGATFEAVYDAYRQATRKPVAASLDGTESTADENKVSTSVAAKAFASVRPQYETLLQTLGRLFKLNEQVFSNMTQILFMDGLCHRSTSDLVTTSHFCFGSEHLALSFCPFGDSTFPWIPVSSLYILSRLHCVQPPNPLESSASTPNGIMAGRSPHNGGGGGPAVSPSPTPSSSSSPDVGMATTGMAYLFMFHSHLKLRGPELLQLRYIDCFVPVARMPELKRKLHLVAAGPPGTATNIAIRLAYESERVYPGPSKLDAWRKDIHKYLGPCQTATEVAEKLSQIDRDWARVCYQEITRQSPLLVHIICHALNMARNMTASECERLEYYIATKFSHLPDCFVYLDQKQNATKTDKMQFQHANLESVAPTEVEAFFADFVKDKSIDPLSTTHSPLTHDDTSVDSSPQQVCPFSGAVASPKSPKLGTEVLSSNQSIRRCPFASKRMPPKNQSSSIGDSLG</sequence>
<dbReference type="InterPro" id="IPR045004">
    <property type="entry name" value="ECH_dom"/>
</dbReference>
<evidence type="ECO:0000313" key="5">
    <source>
        <dbReference type="Proteomes" id="UP000268162"/>
    </source>
</evidence>
<feature type="region of interest" description="Disordered" evidence="1">
    <location>
        <begin position="64"/>
        <end position="83"/>
    </location>
</feature>
<dbReference type="Pfam" id="PF16113">
    <property type="entry name" value="ECH_2"/>
    <property type="match status" value="1"/>
</dbReference>
<gene>
    <name evidence="4" type="ORF">BJ085DRAFT_35911</name>
</gene>
<keyword evidence="5" id="KW-1185">Reference proteome</keyword>
<evidence type="ECO:0008006" key="6">
    <source>
        <dbReference type="Google" id="ProtNLM"/>
    </source>
</evidence>
<evidence type="ECO:0000259" key="2">
    <source>
        <dbReference type="Pfam" id="PF16113"/>
    </source>
</evidence>
<feature type="compositionally biased region" description="Polar residues" evidence="1">
    <location>
        <begin position="801"/>
        <end position="812"/>
    </location>
</feature>
<evidence type="ECO:0000259" key="3">
    <source>
        <dbReference type="Pfam" id="PF25871"/>
    </source>
</evidence>
<feature type="domain" description="PEX14-like helix-turn-helix" evidence="3">
    <location>
        <begin position="38"/>
        <end position="111"/>
    </location>
</feature>